<dbReference type="PANTHER" id="PTHR38102">
    <property type="entry name" value="PERIPLASMIC CHAPERONE SPY"/>
    <property type="match status" value="1"/>
</dbReference>
<evidence type="ECO:0000256" key="3">
    <source>
        <dbReference type="ARBA" id="ARBA00022729"/>
    </source>
</evidence>
<feature type="signal peptide" evidence="5">
    <location>
        <begin position="1"/>
        <end position="24"/>
    </location>
</feature>
<comment type="caution">
    <text evidence="6">The sequence shown here is derived from an EMBL/GenBank/DDBJ whole genome shotgun (WGS) entry which is preliminary data.</text>
</comment>
<evidence type="ECO:0000256" key="5">
    <source>
        <dbReference type="SAM" id="SignalP"/>
    </source>
</evidence>
<keyword evidence="7" id="KW-1185">Reference proteome</keyword>
<comment type="subcellular location">
    <subcellularLocation>
        <location evidence="1">Periplasm</location>
    </subcellularLocation>
</comment>
<dbReference type="InterPro" id="IPR012899">
    <property type="entry name" value="LTXXQ"/>
</dbReference>
<dbReference type="PIRSF" id="PIRSF034445">
    <property type="entry name" value="CpxP_Spy"/>
    <property type="match status" value="1"/>
</dbReference>
<feature type="chain" id="PRO_5046726511" description="Periplasmic heavy metal sensor" evidence="5">
    <location>
        <begin position="25"/>
        <end position="152"/>
    </location>
</feature>
<dbReference type="EMBL" id="BAAAEO010000003">
    <property type="protein sequence ID" value="GAA0551480.1"/>
    <property type="molecule type" value="Genomic_DNA"/>
</dbReference>
<evidence type="ECO:0008006" key="8">
    <source>
        <dbReference type="Google" id="ProtNLM"/>
    </source>
</evidence>
<reference evidence="6 7" key="1">
    <citation type="journal article" date="2019" name="Int. J. Syst. Evol. Microbiol.">
        <title>The Global Catalogue of Microorganisms (GCM) 10K type strain sequencing project: providing services to taxonomists for standard genome sequencing and annotation.</title>
        <authorList>
            <consortium name="The Broad Institute Genomics Platform"/>
            <consortium name="The Broad Institute Genome Sequencing Center for Infectious Disease"/>
            <person name="Wu L."/>
            <person name="Ma J."/>
        </authorList>
    </citation>
    <scope>NUCLEOTIDE SEQUENCE [LARGE SCALE GENOMIC DNA]</scope>
    <source>
        <strain evidence="6 7">JCM 14331</strain>
    </source>
</reference>
<evidence type="ECO:0000256" key="4">
    <source>
        <dbReference type="ARBA" id="ARBA00022764"/>
    </source>
</evidence>
<organism evidence="6 7">
    <name type="scientific">Rheinheimera aquimaris</name>
    <dbReference type="NCBI Taxonomy" id="412437"/>
    <lineage>
        <taxon>Bacteria</taxon>
        <taxon>Pseudomonadati</taxon>
        <taxon>Pseudomonadota</taxon>
        <taxon>Gammaproteobacteria</taxon>
        <taxon>Chromatiales</taxon>
        <taxon>Chromatiaceae</taxon>
        <taxon>Rheinheimera</taxon>
    </lineage>
</organism>
<dbReference type="RefSeq" id="WP_226767257.1">
    <property type="nucleotide sequence ID" value="NZ_BAAAEO010000003.1"/>
</dbReference>
<name>A0ABN1DT09_9GAMM</name>
<sequence>MKLAKLIFALSVITASSLSGSVMAHEHRAARHDGAHHERHLPMKRMLAGLDLTDNQREQIKQLMQQQREAFKREGRDNAAHLQLQALLIAEQFDESAARQLLEQQQQRAVEKRLTMLKLQHQVLQVLTEEQRQQLAEKHQHWQQKKLQRQSS</sequence>
<dbReference type="Gene3D" id="1.20.120.1490">
    <property type="match status" value="1"/>
</dbReference>
<dbReference type="Pfam" id="PF07813">
    <property type="entry name" value="LTXXQ"/>
    <property type="match status" value="1"/>
</dbReference>
<evidence type="ECO:0000313" key="7">
    <source>
        <dbReference type="Proteomes" id="UP001501169"/>
    </source>
</evidence>
<keyword evidence="4" id="KW-0574">Periplasm</keyword>
<protein>
    <recommendedName>
        <fullName evidence="8">Periplasmic heavy metal sensor</fullName>
    </recommendedName>
</protein>
<dbReference type="PANTHER" id="PTHR38102:SF1">
    <property type="entry name" value="PERIPLASMIC CHAPERONE SPY"/>
    <property type="match status" value="1"/>
</dbReference>
<gene>
    <name evidence="6" type="ORF">GCM10009098_18900</name>
</gene>
<dbReference type="InterPro" id="IPR052211">
    <property type="entry name" value="Cpx_auxiliary_protein"/>
</dbReference>
<accession>A0ABN1DT09</accession>
<keyword evidence="3 5" id="KW-0732">Signal</keyword>
<evidence type="ECO:0000313" key="6">
    <source>
        <dbReference type="EMBL" id="GAA0551480.1"/>
    </source>
</evidence>
<evidence type="ECO:0000256" key="1">
    <source>
        <dbReference type="ARBA" id="ARBA00004418"/>
    </source>
</evidence>
<dbReference type="Proteomes" id="UP001501169">
    <property type="component" value="Unassembled WGS sequence"/>
</dbReference>
<evidence type="ECO:0000256" key="2">
    <source>
        <dbReference type="ARBA" id="ARBA00008441"/>
    </source>
</evidence>
<comment type="similarity">
    <text evidence="2">Belongs to the CpxP/Spy family.</text>
</comment>
<proteinExistence type="inferred from homology"/>